<dbReference type="SMART" id="SM00087">
    <property type="entry name" value="PTH"/>
    <property type="match status" value="1"/>
</dbReference>
<evidence type="ECO:0000259" key="16">
    <source>
        <dbReference type="PROSITE" id="PS50262"/>
    </source>
</evidence>
<dbReference type="Pfam" id="PF01279">
    <property type="entry name" value="Parathyroid"/>
    <property type="match status" value="1"/>
</dbReference>
<dbReference type="AlphaFoldDB" id="A0A7J6BKH8"/>
<feature type="chain" id="PRO_5029858658" description="G-protein coupled receptors family 1 profile domain-containing protein" evidence="15">
    <location>
        <begin position="21"/>
        <end position="499"/>
    </location>
</feature>
<keyword evidence="11" id="KW-0675">Receptor</keyword>
<dbReference type="SUPFAM" id="SSF81321">
    <property type="entry name" value="Family A G protein-coupled receptor-like"/>
    <property type="match status" value="1"/>
</dbReference>
<comment type="similarity">
    <text evidence="3">Belongs to the parathyroid hormone family.</text>
</comment>
<feature type="transmembrane region" description="Helical" evidence="14">
    <location>
        <begin position="276"/>
        <end position="299"/>
    </location>
</feature>
<dbReference type="Proteomes" id="UP000579812">
    <property type="component" value="Unassembled WGS sequence"/>
</dbReference>
<evidence type="ECO:0000256" key="15">
    <source>
        <dbReference type="SAM" id="SignalP"/>
    </source>
</evidence>
<feature type="transmembrane region" description="Helical" evidence="14">
    <location>
        <begin position="370"/>
        <end position="389"/>
    </location>
</feature>
<dbReference type="PANTHER" id="PTHR45695">
    <property type="entry name" value="LEUCOKININ RECEPTOR-RELATED"/>
    <property type="match status" value="1"/>
</dbReference>
<evidence type="ECO:0000256" key="10">
    <source>
        <dbReference type="ARBA" id="ARBA00023136"/>
    </source>
</evidence>
<gene>
    <name evidence="17" type="ORF">G5714_023861</name>
</gene>
<feature type="domain" description="G-protein coupled receptors family 1 profile" evidence="16">
    <location>
        <begin position="215"/>
        <end position="466"/>
    </location>
</feature>
<dbReference type="GO" id="GO:0008188">
    <property type="term" value="F:neuropeptide receptor activity"/>
    <property type="evidence" value="ECO:0007669"/>
    <property type="project" value="TreeGrafter"/>
</dbReference>
<dbReference type="GO" id="GO:0005576">
    <property type="term" value="C:extracellular region"/>
    <property type="evidence" value="ECO:0007669"/>
    <property type="project" value="UniProtKB-SubCell"/>
</dbReference>
<keyword evidence="18" id="KW-1185">Reference proteome</keyword>
<reference evidence="17 18" key="1">
    <citation type="submission" date="2020-04" db="EMBL/GenBank/DDBJ databases">
        <title>Chromosome-level genome assembly of a cyprinid fish Onychostoma macrolepis by integration of Nanopore Sequencing, Bionano and Hi-C technology.</title>
        <authorList>
            <person name="Wang D."/>
        </authorList>
    </citation>
    <scope>NUCLEOTIDE SEQUENCE [LARGE SCALE GENOMIC DNA]</scope>
    <source>
        <strain evidence="17">SWU-2019</strain>
        <tissue evidence="17">Muscle</tissue>
    </source>
</reference>
<keyword evidence="9" id="KW-0297">G-protein coupled receptor</keyword>
<name>A0A7J6BKH8_9TELE</name>
<keyword evidence="4" id="KW-0964">Secreted</keyword>
<dbReference type="CDD" id="cd00637">
    <property type="entry name" value="7tm_classA_rhodopsin-like"/>
    <property type="match status" value="1"/>
</dbReference>
<dbReference type="GO" id="GO:0005886">
    <property type="term" value="C:plasma membrane"/>
    <property type="evidence" value="ECO:0007669"/>
    <property type="project" value="TreeGrafter"/>
</dbReference>
<dbReference type="InterPro" id="IPR001415">
    <property type="entry name" value="PTH/PTH-rel"/>
</dbReference>
<dbReference type="Pfam" id="PF00001">
    <property type="entry name" value="7tm_1"/>
    <property type="match status" value="1"/>
</dbReference>
<organism evidence="17 18">
    <name type="scientific">Onychostoma macrolepis</name>
    <dbReference type="NCBI Taxonomy" id="369639"/>
    <lineage>
        <taxon>Eukaryota</taxon>
        <taxon>Metazoa</taxon>
        <taxon>Chordata</taxon>
        <taxon>Craniata</taxon>
        <taxon>Vertebrata</taxon>
        <taxon>Euteleostomi</taxon>
        <taxon>Actinopterygii</taxon>
        <taxon>Neopterygii</taxon>
        <taxon>Teleostei</taxon>
        <taxon>Ostariophysi</taxon>
        <taxon>Cypriniformes</taxon>
        <taxon>Cyprinidae</taxon>
        <taxon>Acrossocheilinae</taxon>
        <taxon>Onychostoma</taxon>
    </lineage>
</organism>
<keyword evidence="10 14" id="KW-0472">Membrane</keyword>
<keyword evidence="7" id="KW-0372">Hormone</keyword>
<evidence type="ECO:0000256" key="2">
    <source>
        <dbReference type="ARBA" id="ARBA00004613"/>
    </source>
</evidence>
<evidence type="ECO:0000256" key="6">
    <source>
        <dbReference type="ARBA" id="ARBA00022692"/>
    </source>
</evidence>
<proteinExistence type="inferred from homology"/>
<feature type="transmembrane region" description="Helical" evidence="14">
    <location>
        <begin position="236"/>
        <end position="256"/>
    </location>
</feature>
<evidence type="ECO:0000313" key="17">
    <source>
        <dbReference type="EMBL" id="KAF4094783.1"/>
    </source>
</evidence>
<sequence length="499" mass="57566">MLRHWGFAVFLLTVPIPVQPRPTNTLSYRQRRSVGHAQMMHDRGRSLHDRKRRTFIQDLLEQVHTAQVWDSPGQSEGSVQTPLWSTAHRPKPFGSTKNFPLSFQMDTIRTRDDLPQETSKTLRYQEQPLKAVTKRKRKMSLGRWRDPDRRRDRGSHAMPYRLINHSTEELEINHKSMSLRSESEREMEKQQGATNSYGVIFACTCGIIVGIGFCANLLAFSLFAKHKSFHKNRLDVLLLSMALADFLMLLLIPFTVHSAVSFSWPLGTTSCKVYQFLLAFSLAASTYSLCTVSMVRTMIITKPYRPPTMDLVVLMFILVWALSFFISLPLRIFATKESLGLGVSNGVSNCTVCLPTTQEHHYQVVLSQFVLYYLIPMLVIAVNSARIAIFLHKRPVMSFTGTRNTRRASLMVFLSTGTFSLCWLPGYVLELCVYLGLYRHGRSWEMFYFTCTVLQYLHPCVNPVLYVLLSKRYRHKKDWLFKCNRKRVHPQVVSVMESF</sequence>
<evidence type="ECO:0000313" key="18">
    <source>
        <dbReference type="Proteomes" id="UP000579812"/>
    </source>
</evidence>
<evidence type="ECO:0000256" key="11">
    <source>
        <dbReference type="ARBA" id="ARBA00023170"/>
    </source>
</evidence>
<keyword evidence="6 14" id="KW-0812">Transmembrane</keyword>
<evidence type="ECO:0000256" key="9">
    <source>
        <dbReference type="ARBA" id="ARBA00023040"/>
    </source>
</evidence>
<feature type="transmembrane region" description="Helical" evidence="14">
    <location>
        <begin position="447"/>
        <end position="469"/>
    </location>
</feature>
<evidence type="ECO:0000256" key="13">
    <source>
        <dbReference type="SAM" id="MobiDB-lite"/>
    </source>
</evidence>
<comment type="subcellular location">
    <subcellularLocation>
        <location evidence="1">Membrane</location>
        <topology evidence="1">Multi-pass membrane protein</topology>
    </subcellularLocation>
    <subcellularLocation>
        <location evidence="2">Secreted</location>
    </subcellularLocation>
</comment>
<feature type="transmembrane region" description="Helical" evidence="14">
    <location>
        <begin position="410"/>
        <end position="427"/>
    </location>
</feature>
<keyword evidence="12" id="KW-0807">Transducer</keyword>
<feature type="transmembrane region" description="Helical" evidence="14">
    <location>
        <begin position="197"/>
        <end position="224"/>
    </location>
</feature>
<evidence type="ECO:0000256" key="14">
    <source>
        <dbReference type="SAM" id="Phobius"/>
    </source>
</evidence>
<feature type="region of interest" description="Disordered" evidence="13">
    <location>
        <begin position="135"/>
        <end position="155"/>
    </location>
</feature>
<feature type="signal peptide" evidence="15">
    <location>
        <begin position="1"/>
        <end position="20"/>
    </location>
</feature>
<keyword evidence="8 14" id="KW-1133">Transmembrane helix</keyword>
<feature type="compositionally biased region" description="Basic and acidic residues" evidence="13">
    <location>
        <begin position="143"/>
        <end position="155"/>
    </location>
</feature>
<comment type="caution">
    <text evidence="17">The sequence shown here is derived from an EMBL/GenBank/DDBJ whole genome shotgun (WGS) entry which is preliminary data.</text>
</comment>
<dbReference type="InterPro" id="IPR017452">
    <property type="entry name" value="GPCR_Rhodpsn_7TM"/>
</dbReference>
<dbReference type="GO" id="GO:0005179">
    <property type="term" value="F:hormone activity"/>
    <property type="evidence" value="ECO:0007669"/>
    <property type="project" value="UniProtKB-KW"/>
</dbReference>
<dbReference type="InterPro" id="IPR000276">
    <property type="entry name" value="GPCR_Rhodpsn"/>
</dbReference>
<evidence type="ECO:0000256" key="1">
    <source>
        <dbReference type="ARBA" id="ARBA00004141"/>
    </source>
</evidence>
<dbReference type="PROSITE" id="PS50262">
    <property type="entry name" value="G_PROTEIN_RECEP_F1_2"/>
    <property type="match status" value="1"/>
</dbReference>
<evidence type="ECO:0000256" key="8">
    <source>
        <dbReference type="ARBA" id="ARBA00022989"/>
    </source>
</evidence>
<evidence type="ECO:0000256" key="3">
    <source>
        <dbReference type="ARBA" id="ARBA00006307"/>
    </source>
</evidence>
<accession>A0A7J6BKH8</accession>
<protein>
    <recommendedName>
        <fullName evidence="16">G-protein coupled receptors family 1 profile domain-containing protein</fullName>
    </recommendedName>
</protein>
<evidence type="ECO:0000256" key="7">
    <source>
        <dbReference type="ARBA" id="ARBA00022702"/>
    </source>
</evidence>
<evidence type="ECO:0000256" key="4">
    <source>
        <dbReference type="ARBA" id="ARBA00022525"/>
    </source>
</evidence>
<evidence type="ECO:0000256" key="12">
    <source>
        <dbReference type="ARBA" id="ARBA00023224"/>
    </source>
</evidence>
<keyword evidence="5" id="KW-0165">Cleavage on pair of basic residues</keyword>
<feature type="transmembrane region" description="Helical" evidence="14">
    <location>
        <begin position="311"/>
        <end position="334"/>
    </location>
</feature>
<dbReference type="PRINTS" id="PR00237">
    <property type="entry name" value="GPCRRHODOPSN"/>
</dbReference>
<keyword evidence="15" id="KW-0732">Signal</keyword>
<evidence type="ECO:0000256" key="5">
    <source>
        <dbReference type="ARBA" id="ARBA00022685"/>
    </source>
</evidence>
<dbReference type="EMBL" id="JAAMOB010000025">
    <property type="protein sequence ID" value="KAF4094783.1"/>
    <property type="molecule type" value="Genomic_DNA"/>
</dbReference>
<dbReference type="Gene3D" id="1.20.1070.10">
    <property type="entry name" value="Rhodopsin 7-helix transmembrane proteins"/>
    <property type="match status" value="1"/>
</dbReference>
<dbReference type="PANTHER" id="PTHR45695:SF7">
    <property type="entry name" value="GASTRIN-RELEASING PEPTIDE RECEPTOR"/>
    <property type="match status" value="1"/>
</dbReference>